<feature type="chain" id="PRO_5035480747" evidence="3">
    <location>
        <begin position="24"/>
        <end position="345"/>
    </location>
</feature>
<keyword evidence="5" id="KW-1185">Reference proteome</keyword>
<keyword evidence="2" id="KW-0812">Transmembrane</keyword>
<dbReference type="Proteomes" id="UP000813444">
    <property type="component" value="Unassembled WGS sequence"/>
</dbReference>
<keyword evidence="3" id="KW-0732">Signal</keyword>
<evidence type="ECO:0000256" key="3">
    <source>
        <dbReference type="SAM" id="SignalP"/>
    </source>
</evidence>
<dbReference type="OrthoDB" id="194358at2759"/>
<name>A0A8K0SG04_9HYPO</name>
<evidence type="ECO:0000313" key="5">
    <source>
        <dbReference type="Proteomes" id="UP000813444"/>
    </source>
</evidence>
<feature type="region of interest" description="Disordered" evidence="1">
    <location>
        <begin position="159"/>
        <end position="198"/>
    </location>
</feature>
<feature type="transmembrane region" description="Helical" evidence="2">
    <location>
        <begin position="65"/>
        <end position="84"/>
    </location>
</feature>
<organism evidence="4 5">
    <name type="scientific">Stachybotrys elegans</name>
    <dbReference type="NCBI Taxonomy" id="80388"/>
    <lineage>
        <taxon>Eukaryota</taxon>
        <taxon>Fungi</taxon>
        <taxon>Dikarya</taxon>
        <taxon>Ascomycota</taxon>
        <taxon>Pezizomycotina</taxon>
        <taxon>Sordariomycetes</taxon>
        <taxon>Hypocreomycetidae</taxon>
        <taxon>Hypocreales</taxon>
        <taxon>Stachybotryaceae</taxon>
        <taxon>Stachybotrys</taxon>
    </lineage>
</organism>
<evidence type="ECO:0000256" key="1">
    <source>
        <dbReference type="SAM" id="MobiDB-lite"/>
    </source>
</evidence>
<evidence type="ECO:0000313" key="4">
    <source>
        <dbReference type="EMBL" id="KAH7305431.1"/>
    </source>
</evidence>
<dbReference type="AlphaFoldDB" id="A0A8K0SG04"/>
<evidence type="ECO:0000256" key="2">
    <source>
        <dbReference type="SAM" id="Phobius"/>
    </source>
</evidence>
<dbReference type="EMBL" id="JAGPNK010000018">
    <property type="protein sequence ID" value="KAH7305431.1"/>
    <property type="molecule type" value="Genomic_DNA"/>
</dbReference>
<sequence length="345" mass="37815">MFTVHLMHLFVILVTFWPTVAVAQDDNNAEFAFNIFSDVAPIIALFGEQFARQYMSESLTWLDHVIFAMVPVGIVTAITSAIRVQGTDVARAFIGRARENRALVEFELMSSTSHEVGEAFNGKGIVRVMGRPKITEFLIFPKAYDAIEESYREADVALERTEESAGDATGNISLPAADGNGSDENSKDKKVEEETLNKSRHTCGIHSLESVTRYTLGLISSSGLPPRREFSKSPVSDNAMGKVLDEYLQQRGSPNLQLNLSPDSFNPNRYKKRTELVVTAVLAVFIQTGLVILAVMTTVYGPLADRGRFVAQGYGLPCYVAGSLLLALSVGLCADAVERNTTEYT</sequence>
<feature type="transmembrane region" description="Helical" evidence="2">
    <location>
        <begin position="319"/>
        <end position="337"/>
    </location>
</feature>
<keyword evidence="2" id="KW-1133">Transmembrane helix</keyword>
<protein>
    <submittedName>
        <fullName evidence="4">Uncharacterized protein</fullName>
    </submittedName>
</protein>
<reference evidence="4" key="1">
    <citation type="journal article" date="2021" name="Nat. Commun.">
        <title>Genetic determinants of endophytism in the Arabidopsis root mycobiome.</title>
        <authorList>
            <person name="Mesny F."/>
            <person name="Miyauchi S."/>
            <person name="Thiergart T."/>
            <person name="Pickel B."/>
            <person name="Atanasova L."/>
            <person name="Karlsson M."/>
            <person name="Huettel B."/>
            <person name="Barry K.W."/>
            <person name="Haridas S."/>
            <person name="Chen C."/>
            <person name="Bauer D."/>
            <person name="Andreopoulos W."/>
            <person name="Pangilinan J."/>
            <person name="LaButti K."/>
            <person name="Riley R."/>
            <person name="Lipzen A."/>
            <person name="Clum A."/>
            <person name="Drula E."/>
            <person name="Henrissat B."/>
            <person name="Kohler A."/>
            <person name="Grigoriev I.V."/>
            <person name="Martin F.M."/>
            <person name="Hacquard S."/>
        </authorList>
    </citation>
    <scope>NUCLEOTIDE SEQUENCE</scope>
    <source>
        <strain evidence="4">MPI-CAGE-CH-0235</strain>
    </source>
</reference>
<feature type="compositionally biased region" description="Basic and acidic residues" evidence="1">
    <location>
        <begin position="184"/>
        <end position="197"/>
    </location>
</feature>
<feature type="transmembrane region" description="Helical" evidence="2">
    <location>
        <begin position="276"/>
        <end position="299"/>
    </location>
</feature>
<accession>A0A8K0SG04</accession>
<comment type="caution">
    <text evidence="4">The sequence shown here is derived from an EMBL/GenBank/DDBJ whole genome shotgun (WGS) entry which is preliminary data.</text>
</comment>
<keyword evidence="2" id="KW-0472">Membrane</keyword>
<feature type="signal peptide" evidence="3">
    <location>
        <begin position="1"/>
        <end position="23"/>
    </location>
</feature>
<gene>
    <name evidence="4" type="ORF">B0I35DRAFT_492769</name>
</gene>
<proteinExistence type="predicted"/>